<evidence type="ECO:0000256" key="3">
    <source>
        <dbReference type="ARBA" id="ARBA00022448"/>
    </source>
</evidence>
<feature type="compositionally biased region" description="Low complexity" evidence="7">
    <location>
        <begin position="428"/>
        <end position="455"/>
    </location>
</feature>
<dbReference type="InterPro" id="IPR006059">
    <property type="entry name" value="SBP"/>
</dbReference>
<keyword evidence="10" id="KW-1185">Reference proteome</keyword>
<dbReference type="InterPro" id="IPR050490">
    <property type="entry name" value="Bact_solute-bd_prot1"/>
</dbReference>
<accession>A0ABP8QKE7</accession>
<protein>
    <recommendedName>
        <fullName evidence="6">Probable sugar-binding periplasmic protein</fullName>
    </recommendedName>
</protein>
<feature type="signal peptide" evidence="8">
    <location>
        <begin position="1"/>
        <end position="23"/>
    </location>
</feature>
<sequence length="463" mass="49841">MLKLLRGALALTLGWSLSLSALATDLVIETWRIDDAELWRTQILPAFQKSHPEISVTLAAVHAAEYETVLLERLKAGKAGDLITCRPYDASLKLFQDGYLTDLTEFPGLENFPRFARSAWQTDSGAQTFCLPIASVIQGFYYNKTIFKELGLAVPKTRAQFFAALDKVRQDGRYQPLVMPVHDNWITSELGYQNIGPNYWHGEDGRTALLSGKQKFTDAPYVAVFDELARWRPYLGAAPEQLDEGQAVALFASGKAAVIVAGSWAISQFMGKVDFDAFPPPVAEEGDSCYFTDHTDIGIGINAASPNQAAALTLLEWMSSAEFAELFSNSVPGFFSLSNHFFELDNPVASTMASWRDSCDSTIRVATQILSRGTPSLSSELNEVTQAVMLGQLSPAEAAARLEQGLVGWYGPQQQAAEASLLDNCAPPTVSPAASSADGTLDAAASGAAAVDGTPASPPPTGQ</sequence>
<organism evidence="9 10">
    <name type="scientific">Pseudaeromonas paramecii</name>
    <dbReference type="NCBI Taxonomy" id="2138166"/>
    <lineage>
        <taxon>Bacteria</taxon>
        <taxon>Pseudomonadati</taxon>
        <taxon>Pseudomonadota</taxon>
        <taxon>Gammaproteobacteria</taxon>
        <taxon>Aeromonadales</taxon>
        <taxon>Aeromonadaceae</taxon>
        <taxon>Pseudaeromonas</taxon>
    </lineage>
</organism>
<dbReference type="InterPro" id="IPR006061">
    <property type="entry name" value="SBP_1_CS"/>
</dbReference>
<reference evidence="10" key="1">
    <citation type="journal article" date="2019" name="Int. J. Syst. Evol. Microbiol.">
        <title>The Global Catalogue of Microorganisms (GCM) 10K type strain sequencing project: providing services to taxonomists for standard genome sequencing and annotation.</title>
        <authorList>
            <consortium name="The Broad Institute Genomics Platform"/>
            <consortium name="The Broad Institute Genome Sequencing Center for Infectious Disease"/>
            <person name="Wu L."/>
            <person name="Ma J."/>
        </authorList>
    </citation>
    <scope>NUCLEOTIDE SEQUENCE [LARGE SCALE GENOMIC DNA]</scope>
    <source>
        <strain evidence="10">JCM 32226</strain>
    </source>
</reference>
<evidence type="ECO:0000256" key="5">
    <source>
        <dbReference type="ARBA" id="ARBA00049629"/>
    </source>
</evidence>
<evidence type="ECO:0000256" key="8">
    <source>
        <dbReference type="SAM" id="SignalP"/>
    </source>
</evidence>
<feature type="region of interest" description="Disordered" evidence="7">
    <location>
        <begin position="428"/>
        <end position="463"/>
    </location>
</feature>
<dbReference type="Pfam" id="PF01547">
    <property type="entry name" value="SBP_bac_1"/>
    <property type="match status" value="1"/>
</dbReference>
<gene>
    <name evidence="9" type="ORF">GCM10023095_31450</name>
</gene>
<comment type="subcellular location">
    <subcellularLocation>
        <location evidence="1">Periplasm</location>
    </subcellularLocation>
</comment>
<comment type="function">
    <text evidence="5">Part of a binding-protein-dependent transport system for a sugar.</text>
</comment>
<feature type="chain" id="PRO_5045078919" description="Probable sugar-binding periplasmic protein" evidence="8">
    <location>
        <begin position="24"/>
        <end position="463"/>
    </location>
</feature>
<keyword evidence="4 8" id="KW-0732">Signal</keyword>
<dbReference type="Gene3D" id="3.40.190.10">
    <property type="entry name" value="Periplasmic binding protein-like II"/>
    <property type="match status" value="2"/>
</dbReference>
<evidence type="ECO:0000313" key="9">
    <source>
        <dbReference type="EMBL" id="GAA4504106.1"/>
    </source>
</evidence>
<dbReference type="PANTHER" id="PTHR43649">
    <property type="entry name" value="ARABINOSE-BINDING PROTEIN-RELATED"/>
    <property type="match status" value="1"/>
</dbReference>
<name>A0ABP8QKE7_9GAMM</name>
<evidence type="ECO:0000313" key="10">
    <source>
        <dbReference type="Proteomes" id="UP001501321"/>
    </source>
</evidence>
<evidence type="ECO:0000256" key="1">
    <source>
        <dbReference type="ARBA" id="ARBA00004418"/>
    </source>
</evidence>
<evidence type="ECO:0000256" key="2">
    <source>
        <dbReference type="ARBA" id="ARBA00008520"/>
    </source>
</evidence>
<keyword evidence="3" id="KW-0813">Transport</keyword>
<dbReference type="PROSITE" id="PS01037">
    <property type="entry name" value="SBP_BACTERIAL_1"/>
    <property type="match status" value="1"/>
</dbReference>
<proteinExistence type="inferred from homology"/>
<dbReference type="Proteomes" id="UP001501321">
    <property type="component" value="Unassembled WGS sequence"/>
</dbReference>
<evidence type="ECO:0000256" key="4">
    <source>
        <dbReference type="ARBA" id="ARBA00022729"/>
    </source>
</evidence>
<dbReference type="SUPFAM" id="SSF53850">
    <property type="entry name" value="Periplasmic binding protein-like II"/>
    <property type="match status" value="1"/>
</dbReference>
<dbReference type="PANTHER" id="PTHR43649:SF28">
    <property type="entry name" value="BINDING PROTEIN COMPONENT OF ABC SUGAR TRANSPORTER-RELATED"/>
    <property type="match status" value="1"/>
</dbReference>
<evidence type="ECO:0000256" key="6">
    <source>
        <dbReference type="ARBA" id="ARBA00049753"/>
    </source>
</evidence>
<comment type="caution">
    <text evidence="9">The sequence shown here is derived from an EMBL/GenBank/DDBJ whole genome shotgun (WGS) entry which is preliminary data.</text>
</comment>
<evidence type="ECO:0000256" key="7">
    <source>
        <dbReference type="SAM" id="MobiDB-lite"/>
    </source>
</evidence>
<dbReference type="RefSeq" id="WP_345014859.1">
    <property type="nucleotide sequence ID" value="NZ_BAABFC010000029.1"/>
</dbReference>
<comment type="similarity">
    <text evidence="2">Belongs to the bacterial solute-binding protein 1 family.</text>
</comment>
<dbReference type="EMBL" id="BAABFC010000029">
    <property type="protein sequence ID" value="GAA4504106.1"/>
    <property type="molecule type" value="Genomic_DNA"/>
</dbReference>